<keyword evidence="1" id="KW-0238">DNA-binding</keyword>
<feature type="region of interest" description="Disordered" evidence="2">
    <location>
        <begin position="1025"/>
        <end position="1052"/>
    </location>
</feature>
<protein>
    <submittedName>
        <fullName evidence="4">Transcription factor Sox-5</fullName>
    </submittedName>
</protein>
<feature type="domain" description="HMG box" evidence="3">
    <location>
        <begin position="140"/>
        <end position="208"/>
    </location>
</feature>
<dbReference type="SUPFAM" id="SSF47095">
    <property type="entry name" value="HMG-box"/>
    <property type="match status" value="1"/>
</dbReference>
<dbReference type="SMART" id="SM00398">
    <property type="entry name" value="HMG"/>
    <property type="match status" value="1"/>
</dbReference>
<feature type="compositionally biased region" description="Low complexity" evidence="2">
    <location>
        <begin position="675"/>
        <end position="706"/>
    </location>
</feature>
<organism evidence="4 5">
    <name type="scientific">Holothuria leucospilota</name>
    <name type="common">Black long sea cucumber</name>
    <name type="synonym">Mertensiothuria leucospilota</name>
    <dbReference type="NCBI Taxonomy" id="206669"/>
    <lineage>
        <taxon>Eukaryota</taxon>
        <taxon>Metazoa</taxon>
        <taxon>Echinodermata</taxon>
        <taxon>Eleutherozoa</taxon>
        <taxon>Echinozoa</taxon>
        <taxon>Holothuroidea</taxon>
        <taxon>Aspidochirotacea</taxon>
        <taxon>Aspidochirotida</taxon>
        <taxon>Holothuriidae</taxon>
        <taxon>Holothuria</taxon>
    </lineage>
</organism>
<dbReference type="InterPro" id="IPR036910">
    <property type="entry name" value="HMG_box_dom_sf"/>
</dbReference>
<feature type="region of interest" description="Disordered" evidence="2">
    <location>
        <begin position="1"/>
        <end position="49"/>
    </location>
</feature>
<feature type="compositionally biased region" description="Basic residues" evidence="2">
    <location>
        <begin position="355"/>
        <end position="365"/>
    </location>
</feature>
<dbReference type="EMBL" id="JAIZAY010000017">
    <property type="protein sequence ID" value="KAJ8026322.1"/>
    <property type="molecule type" value="Genomic_DNA"/>
</dbReference>
<feature type="region of interest" description="Disordered" evidence="2">
    <location>
        <begin position="820"/>
        <end position="843"/>
    </location>
</feature>
<dbReference type="GO" id="GO:0003677">
    <property type="term" value="F:DNA binding"/>
    <property type="evidence" value="ECO:0007669"/>
    <property type="project" value="UniProtKB-UniRule"/>
</dbReference>
<keyword evidence="1" id="KW-0539">Nucleus</keyword>
<feature type="region of interest" description="Disordered" evidence="2">
    <location>
        <begin position="675"/>
        <end position="715"/>
    </location>
</feature>
<evidence type="ECO:0000313" key="4">
    <source>
        <dbReference type="EMBL" id="KAJ8026322.1"/>
    </source>
</evidence>
<dbReference type="OrthoDB" id="6247875at2759"/>
<gene>
    <name evidence="4" type="ORF">HOLleu_34134</name>
</gene>
<name>A0A9Q0YT76_HOLLE</name>
<reference evidence="4" key="1">
    <citation type="submission" date="2021-10" db="EMBL/GenBank/DDBJ databases">
        <title>Tropical sea cucumber genome reveals ecological adaptation and Cuvierian tubules defense mechanism.</title>
        <authorList>
            <person name="Chen T."/>
        </authorList>
    </citation>
    <scope>NUCLEOTIDE SEQUENCE</scope>
    <source>
        <strain evidence="4">Nanhai2018</strain>
        <tissue evidence="4">Muscle</tissue>
    </source>
</reference>
<feature type="DNA-binding region" description="HMG box" evidence="1">
    <location>
        <begin position="140"/>
        <end position="208"/>
    </location>
</feature>
<feature type="compositionally biased region" description="Polar residues" evidence="2">
    <location>
        <begin position="1"/>
        <end position="12"/>
    </location>
</feature>
<dbReference type="InterPro" id="IPR052856">
    <property type="entry name" value="SOX30_TF"/>
</dbReference>
<evidence type="ECO:0000256" key="1">
    <source>
        <dbReference type="PROSITE-ProRule" id="PRU00267"/>
    </source>
</evidence>
<proteinExistence type="predicted"/>
<evidence type="ECO:0000256" key="2">
    <source>
        <dbReference type="SAM" id="MobiDB-lite"/>
    </source>
</evidence>
<evidence type="ECO:0000259" key="3">
    <source>
        <dbReference type="PROSITE" id="PS50118"/>
    </source>
</evidence>
<keyword evidence="5" id="KW-1185">Reference proteome</keyword>
<dbReference type="InterPro" id="IPR009071">
    <property type="entry name" value="HMG_box_dom"/>
</dbReference>
<dbReference type="Proteomes" id="UP001152320">
    <property type="component" value="Chromosome 17"/>
</dbReference>
<feature type="compositionally biased region" description="Basic and acidic residues" evidence="2">
    <location>
        <begin position="119"/>
        <end position="137"/>
    </location>
</feature>
<dbReference type="Pfam" id="PF00505">
    <property type="entry name" value="HMG_box"/>
    <property type="match status" value="1"/>
</dbReference>
<feature type="region of interest" description="Disordered" evidence="2">
    <location>
        <begin position="94"/>
        <end position="137"/>
    </location>
</feature>
<dbReference type="Gene3D" id="1.10.30.10">
    <property type="entry name" value="High mobility group box domain"/>
    <property type="match status" value="1"/>
</dbReference>
<feature type="compositionally biased region" description="Low complexity" evidence="2">
    <location>
        <begin position="859"/>
        <end position="892"/>
    </location>
</feature>
<dbReference type="PROSITE" id="PS50118">
    <property type="entry name" value="HMG_BOX_2"/>
    <property type="match status" value="1"/>
</dbReference>
<comment type="caution">
    <text evidence="4">The sequence shown here is derived from an EMBL/GenBank/DDBJ whole genome shotgun (WGS) entry which is preliminary data.</text>
</comment>
<feature type="region of interest" description="Disordered" evidence="2">
    <location>
        <begin position="859"/>
        <end position="907"/>
    </location>
</feature>
<dbReference type="PANTHER" id="PTHR47279">
    <property type="entry name" value="TRANSCRIPTION FACTOR SOX-30"/>
    <property type="match status" value="1"/>
</dbReference>
<feature type="region of interest" description="Disordered" evidence="2">
    <location>
        <begin position="346"/>
        <end position="415"/>
    </location>
</feature>
<feature type="compositionally biased region" description="Low complexity" evidence="2">
    <location>
        <begin position="94"/>
        <end position="111"/>
    </location>
</feature>
<dbReference type="PANTHER" id="PTHR47279:SF1">
    <property type="entry name" value="TRANSCRIPTION FACTOR SOX-30"/>
    <property type="match status" value="1"/>
</dbReference>
<sequence length="1367" mass="149706">MAANGTLKSSFSLPREKAPLGSNVASLPLASSHREENRKTTNLTTHSGDEILKYMQSDISCNSGKDEASDSQVTSSITSIQKAIAEMLTNIRASTSQSVESNEESVSGDGSKATSEDQTTERSKAKATDSEKISDKGNKIKRPMNAFMVWAREYRQVLSKGFPKESNSQISVRLGDIWSNLTSEEKQPFYDKADRLRRQHEKDYPDWVYQPNKRRRTTASFPQTGNRVVMATAGQIQGVLNGGNLGQKFQIQISPPIKAGQVHQPNKNLQENSRRVTRQMSGLPQTATQQVKSINISQSQPVSTSGPGPQFQSPKRPATVPVDESPLAADKFHSLLSRYPMASVLKQLSPEPQKRRSKSTSKLCKKQQPLKAKTPQQTKTRKKGKKPSPEKASSKKVGHIRPSLPEPTKQAQQSWNCPGVPNGGVQTLVYSPYPTAAASMQFQNHAVPLVHPGQPIVQIPAHSQFVTAPPTGFMNMQRLPQQPTPRTFYHSNVMGPVSVVHRFPDPLTVRPDYSQPPPPLALPVQPGVMMNMYPTRPFLPIMQDFKPSPQFPGQVVTFGPRMDISNNKNNSNSAGIHGQNVYSNMHSNNNTNNSNNIIFTNTNINDNNTSSTNNAQNVSSNTVNKTTNVTKNTNKSNFSNIKTNSSKVIYTNTNIEDNTRSSNNAQNVFNNAINNITNTSSNNTNKSKLLSDNTNNRNITNTATNNKGNTSCSKNEQNFVNKTVNSTINLSNNSTNNNKSSNESTNSSNIIYNTNINGNVNNISSNNAQKAFTNIAIGKINTSNTNTKNSNCSNTITSRTFNINSSNNVQNVFSNTVNGKINLSSNTNNNNRSNSNKSRSYSTNSINNAREVFKNTVNSTTNVSNNSANRSNTNNTVNSTADTSSNSSNSNSQKMDNLHTIPSNNNCNTNIINTSTKEASNKDKTIINFPRQSHNTVNCVIDENNNEIITNIGDKTTMMYKVQNGVTAQGSVVYTAKQGETCDQSDEWMLQPPGNPPTVRHDWNLNSQGKDEKLDIIVELKQGDEPAVVQKHHSSQTKENPAATDFSKPSDNSTCLAPLPPKKSFLQTLNTPMSSTDVVNQLTKLIRPPSLPYGATKQVPVPQACDDSPKNMYKLPVGPSDNSCDSASSTTILEPCSTGSSARILVQRPCEPTRLTQTSNLQSEISSSEARNFVSNKKDENFLSTIDHGNSVFQLIDNQSFTKKTRDSDPLPPEMKFSVPSSTSVAVLNSPNVAVCQQGGIIYINDSFSPVSLKKDGIPHHLLQSSYSSSSSDSSFQLPDHMKQIDLSIVSIDSDNSIPQGCEKFLLDMDSKEILVNTQGWDMTRCEVAKQEVGLGDKKMLVQLKKAHEDFMGTLGGQLSPEDEVGC</sequence>
<dbReference type="GO" id="GO:0005634">
    <property type="term" value="C:nucleus"/>
    <property type="evidence" value="ECO:0007669"/>
    <property type="project" value="UniProtKB-UniRule"/>
</dbReference>
<feature type="compositionally biased region" description="Polar residues" evidence="2">
    <location>
        <begin position="278"/>
        <end position="313"/>
    </location>
</feature>
<accession>A0A9Q0YT76</accession>
<feature type="region of interest" description="Disordered" evidence="2">
    <location>
        <begin position="257"/>
        <end position="322"/>
    </location>
</feature>
<evidence type="ECO:0000313" key="5">
    <source>
        <dbReference type="Proteomes" id="UP001152320"/>
    </source>
</evidence>